<dbReference type="Proteomes" id="UP000824161">
    <property type="component" value="Unassembled WGS sequence"/>
</dbReference>
<dbReference type="InterPro" id="IPR013783">
    <property type="entry name" value="Ig-like_fold"/>
</dbReference>
<dbReference type="CDD" id="cd14948">
    <property type="entry name" value="BACON"/>
    <property type="match status" value="1"/>
</dbReference>
<evidence type="ECO:0000313" key="3">
    <source>
        <dbReference type="EMBL" id="HIT97283.1"/>
    </source>
</evidence>
<reference evidence="3" key="2">
    <citation type="journal article" date="2021" name="PeerJ">
        <title>Extensive microbial diversity within the chicken gut microbiome revealed by metagenomics and culture.</title>
        <authorList>
            <person name="Gilroy R."/>
            <person name="Ravi A."/>
            <person name="Getino M."/>
            <person name="Pursley I."/>
            <person name="Horton D.L."/>
            <person name="Alikhan N.F."/>
            <person name="Baker D."/>
            <person name="Gharbi K."/>
            <person name="Hall N."/>
            <person name="Watson M."/>
            <person name="Adriaenssens E.M."/>
            <person name="Foster-Nyarko E."/>
            <person name="Jarju S."/>
            <person name="Secka A."/>
            <person name="Antonio M."/>
            <person name="Oren A."/>
            <person name="Chaudhuri R.R."/>
            <person name="La Ragione R."/>
            <person name="Hildebrand F."/>
            <person name="Pallen M.J."/>
        </authorList>
    </citation>
    <scope>NUCLEOTIDE SEQUENCE</scope>
    <source>
        <strain evidence="3">1383</strain>
    </source>
</reference>
<keyword evidence="1" id="KW-0732">Signal</keyword>
<feature type="domain" description="BACON" evidence="2">
    <location>
        <begin position="57"/>
        <end position="113"/>
    </location>
</feature>
<dbReference type="AlphaFoldDB" id="A0A9D1H887"/>
<accession>A0A9D1H887</accession>
<comment type="caution">
    <text evidence="3">The sequence shown here is derived from an EMBL/GenBank/DDBJ whole genome shotgun (WGS) entry which is preliminary data.</text>
</comment>
<dbReference type="InterPro" id="IPR024361">
    <property type="entry name" value="BACON"/>
</dbReference>
<dbReference type="Gene3D" id="2.60.40.10">
    <property type="entry name" value="Immunoglobulins"/>
    <property type="match status" value="1"/>
</dbReference>
<evidence type="ECO:0000259" key="2">
    <source>
        <dbReference type="Pfam" id="PF13004"/>
    </source>
</evidence>
<evidence type="ECO:0000313" key="4">
    <source>
        <dbReference type="Proteomes" id="UP000824161"/>
    </source>
</evidence>
<feature type="chain" id="PRO_5038535953" evidence="1">
    <location>
        <begin position="23"/>
        <end position="115"/>
    </location>
</feature>
<feature type="signal peptide" evidence="1">
    <location>
        <begin position="1"/>
        <end position="22"/>
    </location>
</feature>
<reference evidence="3" key="1">
    <citation type="submission" date="2020-10" db="EMBL/GenBank/DDBJ databases">
        <authorList>
            <person name="Gilroy R."/>
        </authorList>
    </citation>
    <scope>NUCLEOTIDE SEQUENCE</scope>
    <source>
        <strain evidence="3">1383</strain>
    </source>
</reference>
<dbReference type="Pfam" id="PF13004">
    <property type="entry name" value="BACON"/>
    <property type="match status" value="1"/>
</dbReference>
<evidence type="ECO:0000256" key="1">
    <source>
        <dbReference type="SAM" id="SignalP"/>
    </source>
</evidence>
<protein>
    <submittedName>
        <fullName evidence="3">BACON domain-containing protein</fullName>
    </submittedName>
</protein>
<proteinExistence type="predicted"/>
<name>A0A9D1H887_9FLAO</name>
<organism evidence="3 4">
    <name type="scientific">Candidatus Merdimorpha stercoravium</name>
    <dbReference type="NCBI Taxonomy" id="2840863"/>
    <lineage>
        <taxon>Bacteria</taxon>
        <taxon>Pseudomonadati</taxon>
        <taxon>Bacteroidota</taxon>
        <taxon>Flavobacteriia</taxon>
        <taxon>Flavobacteriales</taxon>
        <taxon>Candidatus Merdimorpha</taxon>
    </lineage>
</organism>
<dbReference type="PROSITE" id="PS51257">
    <property type="entry name" value="PROKAR_LIPOPROTEIN"/>
    <property type="match status" value="1"/>
</dbReference>
<dbReference type="EMBL" id="DVLY01000008">
    <property type="protein sequence ID" value="HIT97283.1"/>
    <property type="molecule type" value="Genomic_DNA"/>
</dbReference>
<sequence length="115" mass="12513">MKRKIAFLVLLLPLLALFSSCSKDKETYFGVESSTTINLGANDTQAQIKVDASNDVTWTVTNAPQWCKPDLITGSGRRTVNLSVQKNTTSEPRKAELVVVSFLGQVTVVVNQAAQ</sequence>
<gene>
    <name evidence="3" type="ORF">IAC44_00420</name>
</gene>